<comment type="domain">
    <text evidence="7">Consists of three domains: the N-terminal catalytic domain, the anticodon-binding domain and the C-terminal extension.</text>
</comment>
<dbReference type="EMBL" id="PFDX01000021">
    <property type="protein sequence ID" value="PJE57466.1"/>
    <property type="molecule type" value="Genomic_DNA"/>
</dbReference>
<dbReference type="FunFam" id="3.30.930.10:FF:000037">
    <property type="entry name" value="Proline--tRNA ligase"/>
    <property type="match status" value="1"/>
</dbReference>
<dbReference type="InterPro" id="IPR016061">
    <property type="entry name" value="Pro-tRNA_ligase_II_C"/>
</dbReference>
<dbReference type="GO" id="GO:0006433">
    <property type="term" value="P:prolyl-tRNA aminoacylation"/>
    <property type="evidence" value="ECO:0007669"/>
    <property type="project" value="UniProtKB-UniRule"/>
</dbReference>
<dbReference type="InterPro" id="IPR033721">
    <property type="entry name" value="ProRS_core_arch_euk"/>
</dbReference>
<dbReference type="InterPro" id="IPR002314">
    <property type="entry name" value="aa-tRNA-synt_IIb"/>
</dbReference>
<feature type="domain" description="Aminoacyl-transfer RNA synthetases class-II family profile" evidence="8">
    <location>
        <begin position="36"/>
        <end position="277"/>
    </location>
</feature>
<reference evidence="10" key="1">
    <citation type="submission" date="2017-09" db="EMBL/GenBank/DDBJ databases">
        <title>Depth-based differentiation of microbial function through sediment-hosted aquifers and enrichment of novel symbionts in the deep terrestrial subsurface.</title>
        <authorList>
            <person name="Probst A.J."/>
            <person name="Ladd B."/>
            <person name="Jarett J.K."/>
            <person name="Geller-Mcgrath D.E."/>
            <person name="Sieber C.M.K."/>
            <person name="Emerson J.B."/>
            <person name="Anantharaman K."/>
            <person name="Thomas B.C."/>
            <person name="Malmstrom R."/>
            <person name="Stieglmeier M."/>
            <person name="Klingl A."/>
            <person name="Woyke T."/>
            <person name="Ryan C.M."/>
            <person name="Banfield J.F."/>
        </authorList>
    </citation>
    <scope>NUCLEOTIDE SEQUENCE [LARGE SCALE GENOMIC DNA]</scope>
</reference>
<comment type="subunit">
    <text evidence="7">Homodimer.</text>
</comment>
<dbReference type="InterPro" id="IPR004154">
    <property type="entry name" value="Anticodon-bd"/>
</dbReference>
<dbReference type="GO" id="GO:0017101">
    <property type="term" value="C:aminoacyl-tRNA synthetase multienzyme complex"/>
    <property type="evidence" value="ECO:0007669"/>
    <property type="project" value="TreeGrafter"/>
</dbReference>
<dbReference type="EC" id="6.1.1.15" evidence="7"/>
<dbReference type="InterPro" id="IPR045864">
    <property type="entry name" value="aa-tRNA-synth_II/BPL/LPL"/>
</dbReference>
<keyword evidence="1 7" id="KW-0436">Ligase</keyword>
<evidence type="ECO:0000256" key="2">
    <source>
        <dbReference type="ARBA" id="ARBA00022741"/>
    </source>
</evidence>
<dbReference type="PANTHER" id="PTHR43382">
    <property type="entry name" value="PROLYL-TRNA SYNTHETASE"/>
    <property type="match status" value="1"/>
</dbReference>
<keyword evidence="5 7" id="KW-0030">Aminoacyl-tRNA synthetase</keyword>
<dbReference type="InterPro" id="IPR004499">
    <property type="entry name" value="Pro-tRNA-ligase_IIa_arc-type"/>
</dbReference>
<keyword evidence="3 7" id="KW-0067">ATP-binding</keyword>
<dbReference type="AlphaFoldDB" id="A0A2M8KC35"/>
<dbReference type="SUPFAM" id="SSF55681">
    <property type="entry name" value="Class II aaRS and biotin synthetases"/>
    <property type="match status" value="1"/>
</dbReference>
<evidence type="ECO:0000256" key="4">
    <source>
        <dbReference type="ARBA" id="ARBA00022917"/>
    </source>
</evidence>
<evidence type="ECO:0000256" key="7">
    <source>
        <dbReference type="HAMAP-Rule" id="MF_01571"/>
    </source>
</evidence>
<dbReference type="Pfam" id="PF00587">
    <property type="entry name" value="tRNA-synt_2b"/>
    <property type="match status" value="1"/>
</dbReference>
<gene>
    <name evidence="7" type="primary">proS</name>
    <name evidence="9" type="ORF">COU82_01885</name>
</gene>
<dbReference type="GO" id="GO:0005737">
    <property type="term" value="C:cytoplasm"/>
    <property type="evidence" value="ECO:0007669"/>
    <property type="project" value="UniProtKB-SubCell"/>
</dbReference>
<keyword evidence="7" id="KW-0963">Cytoplasm</keyword>
<comment type="similarity">
    <text evidence="7">Belongs to the class-II aminoacyl-tRNA synthetase family. ProS type 3 subfamily.</text>
</comment>
<evidence type="ECO:0000259" key="8">
    <source>
        <dbReference type="PROSITE" id="PS50862"/>
    </source>
</evidence>
<keyword evidence="4 7" id="KW-0648">Protein biosynthesis</keyword>
<dbReference type="GO" id="GO:0004827">
    <property type="term" value="F:proline-tRNA ligase activity"/>
    <property type="evidence" value="ECO:0007669"/>
    <property type="project" value="UniProtKB-UniRule"/>
</dbReference>
<evidence type="ECO:0000313" key="10">
    <source>
        <dbReference type="Proteomes" id="UP000231648"/>
    </source>
</evidence>
<dbReference type="InterPro" id="IPR036621">
    <property type="entry name" value="Anticodon-bd_dom_sf"/>
</dbReference>
<evidence type="ECO:0000256" key="5">
    <source>
        <dbReference type="ARBA" id="ARBA00023146"/>
    </source>
</evidence>
<comment type="function">
    <text evidence="7">Catalyzes the attachment of proline to tRNA(Pro) in a two-step reaction: proline is first activated by ATP to form Pro-AMP and then transferred to the acceptor end of tRNA(Pro).</text>
</comment>
<sequence length="468" mass="54517">MLTKQSEDFAKWYNEVVLTSDLAEYSPVKGCMIIKPYGYAIWENIQKNLDIEIKKMGVKNVYFPLFIPERFFKKEAEHVQGFNPQVAWVTHGGGKKLEERLAVRPTSETIMGDVFKKWIQSYRDLPLKINQWANIVRWEMRPRLFLRTLEFLWQEGHTLHSTKKEADEMAMAALKMYQNFAQDWLSIYCVSGRKTEAEKFAGALYTLSVEALMKDGKALQMGTSHQLGQNFSKSFGIQFLDEKGKKNYVWQTSWGVSTRMIGGIVMAHGDDRGLILPPKIAPYQIVIIPISTDKKIKNYISKIEKILLTKEIRFNTDWRTQQTPGWKFNDWELKGVPLRIEIGPKEVKANKITFVSRDILKRETIDLKRFEPEKLLNYLQKRLLEKSKKFTKDNIREADSYDQFKKLIKEKGGFIKTHWCGDAKCEKKIQEETKATIRCILFENKNKTGKCIKCGKQSKTEVLFAKAY</sequence>
<dbReference type="InterPro" id="IPR002316">
    <property type="entry name" value="Pro-tRNA-ligase_IIa"/>
</dbReference>
<dbReference type="Pfam" id="PF03129">
    <property type="entry name" value="HGTP_anticodon"/>
    <property type="match status" value="1"/>
</dbReference>
<dbReference type="CDD" id="cd00862">
    <property type="entry name" value="ProRS_anticodon_zinc"/>
    <property type="match status" value="1"/>
</dbReference>
<comment type="subcellular location">
    <subcellularLocation>
        <location evidence="7">Cytoplasm</location>
    </subcellularLocation>
</comment>
<proteinExistence type="inferred from homology"/>
<dbReference type="PANTHER" id="PTHR43382:SF2">
    <property type="entry name" value="BIFUNCTIONAL GLUTAMATE_PROLINE--TRNA LIGASE"/>
    <property type="match status" value="1"/>
</dbReference>
<dbReference type="Gene3D" id="3.30.930.10">
    <property type="entry name" value="Bira Bifunctional Protein, Domain 2"/>
    <property type="match status" value="1"/>
</dbReference>
<evidence type="ECO:0000256" key="1">
    <source>
        <dbReference type="ARBA" id="ARBA00022598"/>
    </source>
</evidence>
<comment type="catalytic activity">
    <reaction evidence="6 7">
        <text>tRNA(Pro) + L-proline + ATP = L-prolyl-tRNA(Pro) + AMP + diphosphate</text>
        <dbReference type="Rhea" id="RHEA:14305"/>
        <dbReference type="Rhea" id="RHEA-COMP:9700"/>
        <dbReference type="Rhea" id="RHEA-COMP:9702"/>
        <dbReference type="ChEBI" id="CHEBI:30616"/>
        <dbReference type="ChEBI" id="CHEBI:33019"/>
        <dbReference type="ChEBI" id="CHEBI:60039"/>
        <dbReference type="ChEBI" id="CHEBI:78442"/>
        <dbReference type="ChEBI" id="CHEBI:78532"/>
        <dbReference type="ChEBI" id="CHEBI:456215"/>
        <dbReference type="EC" id="6.1.1.15"/>
    </reaction>
</comment>
<dbReference type="InterPro" id="IPR017449">
    <property type="entry name" value="Pro-tRNA_synth_II"/>
</dbReference>
<dbReference type="SMART" id="SM00946">
    <property type="entry name" value="ProRS-C_1"/>
    <property type="match status" value="1"/>
</dbReference>
<dbReference type="CDD" id="cd00778">
    <property type="entry name" value="ProRS_core_arch_euk"/>
    <property type="match status" value="1"/>
</dbReference>
<dbReference type="Proteomes" id="UP000231648">
    <property type="component" value="Unassembled WGS sequence"/>
</dbReference>
<evidence type="ECO:0000256" key="3">
    <source>
        <dbReference type="ARBA" id="ARBA00022840"/>
    </source>
</evidence>
<evidence type="ECO:0000313" key="9">
    <source>
        <dbReference type="EMBL" id="PJE57466.1"/>
    </source>
</evidence>
<dbReference type="InterPro" id="IPR006195">
    <property type="entry name" value="aa-tRNA-synth_II"/>
</dbReference>
<dbReference type="PRINTS" id="PR01046">
    <property type="entry name" value="TRNASYNTHPRO"/>
</dbReference>
<name>A0A2M8KC35_9BACT</name>
<dbReference type="HAMAP" id="MF_01571">
    <property type="entry name" value="Pro_tRNA_synth_type3"/>
    <property type="match status" value="1"/>
</dbReference>
<dbReference type="Gene3D" id="3.40.50.800">
    <property type="entry name" value="Anticodon-binding domain"/>
    <property type="match status" value="1"/>
</dbReference>
<dbReference type="NCBIfam" id="TIGR00408">
    <property type="entry name" value="proS_fam_I"/>
    <property type="match status" value="1"/>
</dbReference>
<keyword evidence="2 7" id="KW-0547">Nucleotide-binding</keyword>
<comment type="caution">
    <text evidence="9">The sequence shown here is derived from an EMBL/GenBank/DDBJ whole genome shotgun (WGS) entry which is preliminary data.</text>
</comment>
<dbReference type="Gene3D" id="3.30.110.30">
    <property type="entry name" value="C-terminal domain of ProRS"/>
    <property type="match status" value="1"/>
</dbReference>
<organism evidence="9 10">
    <name type="scientific">Candidatus Portnoybacteria bacterium CG10_big_fil_rev_8_21_14_0_10_38_18</name>
    <dbReference type="NCBI Taxonomy" id="1974813"/>
    <lineage>
        <taxon>Bacteria</taxon>
        <taxon>Candidatus Portnoyibacteriota</taxon>
    </lineage>
</organism>
<accession>A0A2M8KC35</accession>
<dbReference type="GO" id="GO:0005524">
    <property type="term" value="F:ATP binding"/>
    <property type="evidence" value="ECO:0007669"/>
    <property type="project" value="UniProtKB-UniRule"/>
</dbReference>
<dbReference type="SUPFAM" id="SSF64586">
    <property type="entry name" value="C-terminal domain of ProRS"/>
    <property type="match status" value="1"/>
</dbReference>
<dbReference type="PROSITE" id="PS50862">
    <property type="entry name" value="AA_TRNA_LIGASE_II"/>
    <property type="match status" value="1"/>
</dbReference>
<protein>
    <recommendedName>
        <fullName evidence="7">Proline--tRNA ligase</fullName>
        <ecNumber evidence="7">6.1.1.15</ecNumber>
    </recommendedName>
    <alternativeName>
        <fullName evidence="7">Prolyl-tRNA synthetase</fullName>
        <shortName evidence="7">ProRS</shortName>
    </alternativeName>
</protein>
<evidence type="ECO:0000256" key="6">
    <source>
        <dbReference type="ARBA" id="ARBA00047671"/>
    </source>
</evidence>
<dbReference type="Pfam" id="PF09180">
    <property type="entry name" value="ProRS-C_1"/>
    <property type="match status" value="1"/>
</dbReference>
<dbReference type="SUPFAM" id="SSF52954">
    <property type="entry name" value="Class II aaRS ABD-related"/>
    <property type="match status" value="1"/>
</dbReference>